<organism evidence="3 4">
    <name type="scientific">Aquisphaera giovannonii</name>
    <dbReference type="NCBI Taxonomy" id="406548"/>
    <lineage>
        <taxon>Bacteria</taxon>
        <taxon>Pseudomonadati</taxon>
        <taxon>Planctomycetota</taxon>
        <taxon>Planctomycetia</taxon>
        <taxon>Isosphaerales</taxon>
        <taxon>Isosphaeraceae</taxon>
        <taxon>Aquisphaera</taxon>
    </lineage>
</organism>
<dbReference type="PANTHER" id="PTHR12598">
    <property type="entry name" value="COPPER HOMEOSTASIS PROTEIN CUTC"/>
    <property type="match status" value="1"/>
</dbReference>
<dbReference type="AlphaFoldDB" id="A0A5B9W2P7"/>
<keyword evidence="4" id="KW-1185">Reference proteome</keyword>
<proteinExistence type="inferred from homology"/>
<dbReference type="PANTHER" id="PTHR12598:SF0">
    <property type="entry name" value="COPPER HOMEOSTASIS PROTEIN CUTC HOMOLOG"/>
    <property type="match status" value="1"/>
</dbReference>
<comment type="caution">
    <text evidence="2">Once thought to be involved in copper homeostasis, experiments in E.coli have shown this is not the case.</text>
</comment>
<dbReference type="KEGG" id="agv:OJF2_34110"/>
<dbReference type="GO" id="GO:0005507">
    <property type="term" value="F:copper ion binding"/>
    <property type="evidence" value="ECO:0007669"/>
    <property type="project" value="TreeGrafter"/>
</dbReference>
<dbReference type="GO" id="GO:0005737">
    <property type="term" value="C:cytoplasm"/>
    <property type="evidence" value="ECO:0007669"/>
    <property type="project" value="UniProtKB-SubCell"/>
</dbReference>
<accession>A0A5B9W2P7</accession>
<dbReference type="SUPFAM" id="SSF110395">
    <property type="entry name" value="CutC-like"/>
    <property type="match status" value="1"/>
</dbReference>
<evidence type="ECO:0000256" key="1">
    <source>
        <dbReference type="ARBA" id="ARBA00007768"/>
    </source>
</evidence>
<gene>
    <name evidence="2 3" type="primary">cutC</name>
    <name evidence="3" type="ORF">OJF2_34110</name>
</gene>
<dbReference type="InterPro" id="IPR036822">
    <property type="entry name" value="CutC-like_dom_sf"/>
</dbReference>
<keyword evidence="2" id="KW-0963">Cytoplasm</keyword>
<dbReference type="HAMAP" id="MF_00795">
    <property type="entry name" value="CutC"/>
    <property type="match status" value="1"/>
</dbReference>
<comment type="subcellular location">
    <subcellularLocation>
        <location evidence="2">Cytoplasm</location>
    </subcellularLocation>
</comment>
<dbReference type="OrthoDB" id="9815677at2"/>
<evidence type="ECO:0000313" key="4">
    <source>
        <dbReference type="Proteomes" id="UP000324233"/>
    </source>
</evidence>
<protein>
    <recommendedName>
        <fullName evidence="2">PF03932 family protein CutC</fullName>
    </recommendedName>
</protein>
<comment type="similarity">
    <text evidence="1 2">Belongs to the CutC family.</text>
</comment>
<name>A0A5B9W2P7_9BACT</name>
<dbReference type="Pfam" id="PF03932">
    <property type="entry name" value="CutC"/>
    <property type="match status" value="1"/>
</dbReference>
<dbReference type="RefSeq" id="WP_148594734.1">
    <property type="nucleotide sequence ID" value="NZ_CP042997.1"/>
</dbReference>
<reference evidence="3 4" key="1">
    <citation type="submission" date="2019-08" db="EMBL/GenBank/DDBJ databases">
        <title>Deep-cultivation of Planctomycetes and their phenomic and genomic characterization uncovers novel biology.</title>
        <authorList>
            <person name="Wiegand S."/>
            <person name="Jogler M."/>
            <person name="Boedeker C."/>
            <person name="Pinto D."/>
            <person name="Vollmers J."/>
            <person name="Rivas-Marin E."/>
            <person name="Kohn T."/>
            <person name="Peeters S.H."/>
            <person name="Heuer A."/>
            <person name="Rast P."/>
            <person name="Oberbeckmann S."/>
            <person name="Bunk B."/>
            <person name="Jeske O."/>
            <person name="Meyerdierks A."/>
            <person name="Storesund J.E."/>
            <person name="Kallscheuer N."/>
            <person name="Luecker S."/>
            <person name="Lage O.M."/>
            <person name="Pohl T."/>
            <person name="Merkel B.J."/>
            <person name="Hornburger P."/>
            <person name="Mueller R.-W."/>
            <person name="Bruemmer F."/>
            <person name="Labrenz M."/>
            <person name="Spormann A.M."/>
            <person name="Op den Camp H."/>
            <person name="Overmann J."/>
            <person name="Amann R."/>
            <person name="Jetten M.S.M."/>
            <person name="Mascher T."/>
            <person name="Medema M.H."/>
            <person name="Devos D.P."/>
            <person name="Kaster A.-K."/>
            <person name="Ovreas L."/>
            <person name="Rohde M."/>
            <person name="Galperin M.Y."/>
            <person name="Jogler C."/>
        </authorList>
    </citation>
    <scope>NUCLEOTIDE SEQUENCE [LARGE SCALE GENOMIC DNA]</scope>
    <source>
        <strain evidence="3 4">OJF2</strain>
    </source>
</reference>
<evidence type="ECO:0000256" key="2">
    <source>
        <dbReference type="HAMAP-Rule" id="MF_00795"/>
    </source>
</evidence>
<sequence>MSRRTLVEICAGSLEAALDAGRGGADRVELCQDLAVGGVTPSAGDIAVACGTLDVPVHVLVRPRAGDFLPSEAEFQAMRHDVAASAALGASGVVLGILLPDGTIDRERTARLVDLARPLSVTFHKAFDEVPDHLEALETLIALGVDRVLTSGGRPSALEGAGMLRRLVEAARGRIAILAGGRIAATQLETILEGTGVREAHLGSAVARTVESAMRPRPEHGLDPRRPGIDPEKVRDIVGRVARWDRLARD</sequence>
<dbReference type="Gene3D" id="3.20.20.380">
    <property type="entry name" value="Copper homeostasis (CutC) domain"/>
    <property type="match status" value="1"/>
</dbReference>
<dbReference type="InterPro" id="IPR005627">
    <property type="entry name" value="CutC-like"/>
</dbReference>
<dbReference type="EMBL" id="CP042997">
    <property type="protein sequence ID" value="QEH34866.1"/>
    <property type="molecule type" value="Genomic_DNA"/>
</dbReference>
<dbReference type="Proteomes" id="UP000324233">
    <property type="component" value="Chromosome"/>
</dbReference>
<evidence type="ECO:0000313" key="3">
    <source>
        <dbReference type="EMBL" id="QEH34866.1"/>
    </source>
</evidence>